<dbReference type="InterPro" id="IPR032466">
    <property type="entry name" value="Metal_Hydrolase"/>
</dbReference>
<dbReference type="Gene3D" id="3.20.20.140">
    <property type="entry name" value="Metal-dependent hydrolases"/>
    <property type="match status" value="2"/>
</dbReference>
<organism evidence="2 3">
    <name type="scientific">Phyllosticta citriasiana</name>
    <dbReference type="NCBI Taxonomy" id="595635"/>
    <lineage>
        <taxon>Eukaryota</taxon>
        <taxon>Fungi</taxon>
        <taxon>Dikarya</taxon>
        <taxon>Ascomycota</taxon>
        <taxon>Pezizomycotina</taxon>
        <taxon>Dothideomycetes</taxon>
        <taxon>Dothideomycetes incertae sedis</taxon>
        <taxon>Botryosphaeriales</taxon>
        <taxon>Phyllostictaceae</taxon>
        <taxon>Phyllosticta</taxon>
    </lineage>
</organism>
<sequence length="387" mass="40460">MTDNQFTLLTNCRYCLNGQLVDDHLVISEETGRILYRTGYIGGDICDLEGHIVAPGFLELQTYGANGFRFTDFENHQKYDQKLQSTAEYYLTQGVTGFWATIPTVAPDTFQQILPSLNPKAHPSFQGATVLGAHAYNPDLRQTPILVGPSPPPSLKHLTLSPSASTTPLIPSLRNASLTVSLAPQSEGSGSVKESAFLTGISALAAGATGLSASSMPTMNWRAGGDDSLVGLVTIPPSSDPQPPFYGLVADGAHVSPSTAALLFRANQSRAMLVSSADPASASASSSSSSTISLAQSVRNLMAWTGCSVAEAVRCCTENVAAFMGVDGFEVPGMPPALGSAASGKGGPGVGVLKQGRRADLVVLSDEGEVLQTWIAGRKAWEREGGL</sequence>
<dbReference type="PANTHER" id="PTHR11113">
    <property type="entry name" value="N-ACETYLGLUCOSAMINE-6-PHOSPHATE DEACETYLASE"/>
    <property type="match status" value="1"/>
</dbReference>
<keyword evidence="1" id="KW-0378">Hydrolase</keyword>
<gene>
    <name evidence="2" type="ORF">IWZ03DRAFT_367779</name>
</gene>
<name>A0ABR1L2J4_9PEZI</name>
<evidence type="ECO:0000313" key="2">
    <source>
        <dbReference type="EMBL" id="KAK7524669.1"/>
    </source>
</evidence>
<dbReference type="SUPFAM" id="SSF51556">
    <property type="entry name" value="Metallo-dependent hydrolases"/>
    <property type="match status" value="1"/>
</dbReference>
<protein>
    <submittedName>
        <fullName evidence="2">N-acetylglucosamine-6-phosphate deacetylase-like protein</fullName>
    </submittedName>
</protein>
<evidence type="ECO:0000256" key="1">
    <source>
        <dbReference type="ARBA" id="ARBA00022801"/>
    </source>
</evidence>
<proteinExistence type="predicted"/>
<dbReference type="PANTHER" id="PTHR11113:SF4">
    <property type="entry name" value="N-ACETYLGLUCOSAMINE-6-PHOSPHATE DEACETYLASE"/>
    <property type="match status" value="1"/>
</dbReference>
<keyword evidence="3" id="KW-1185">Reference proteome</keyword>
<evidence type="ECO:0000313" key="3">
    <source>
        <dbReference type="Proteomes" id="UP001363622"/>
    </source>
</evidence>
<dbReference type="InterPro" id="IPR011059">
    <property type="entry name" value="Metal-dep_hydrolase_composite"/>
</dbReference>
<reference evidence="2 3" key="1">
    <citation type="submission" date="2024-04" db="EMBL/GenBank/DDBJ databases">
        <title>Phyllosticta paracitricarpa is synonymous to the EU quarantine fungus P. citricarpa based on phylogenomic analyses.</title>
        <authorList>
            <consortium name="Lawrence Berkeley National Laboratory"/>
            <person name="Van Ingen-Buijs V.A."/>
            <person name="Van Westerhoven A.C."/>
            <person name="Haridas S."/>
            <person name="Skiadas P."/>
            <person name="Martin F."/>
            <person name="Groenewald J.Z."/>
            <person name="Crous P.W."/>
            <person name="Seidl M.F."/>
        </authorList>
    </citation>
    <scope>NUCLEOTIDE SEQUENCE [LARGE SCALE GENOMIC DNA]</scope>
    <source>
        <strain evidence="2 3">CBS 123371</strain>
    </source>
</reference>
<dbReference type="SUPFAM" id="SSF51338">
    <property type="entry name" value="Composite domain of metallo-dependent hydrolases"/>
    <property type="match status" value="1"/>
</dbReference>
<comment type="caution">
    <text evidence="2">The sequence shown here is derived from an EMBL/GenBank/DDBJ whole genome shotgun (WGS) entry which is preliminary data.</text>
</comment>
<dbReference type="Proteomes" id="UP001363622">
    <property type="component" value="Unassembled WGS sequence"/>
</dbReference>
<accession>A0ABR1L2J4</accession>
<dbReference type="EMBL" id="JBBPHU010000001">
    <property type="protein sequence ID" value="KAK7524669.1"/>
    <property type="molecule type" value="Genomic_DNA"/>
</dbReference>